<dbReference type="CDD" id="cd10027">
    <property type="entry name" value="UDG-F1-like"/>
    <property type="match status" value="1"/>
</dbReference>
<comment type="similarity">
    <text evidence="3 9 11">Belongs to the uracil-DNA glycosylase (UDG) superfamily. UNG family.</text>
</comment>
<name>A0A2U1CSE2_9BURK</name>
<proteinExistence type="inferred from homology"/>
<evidence type="ECO:0000256" key="6">
    <source>
        <dbReference type="ARBA" id="ARBA00022763"/>
    </source>
</evidence>
<feature type="domain" description="Uracil-DNA glycosylase-like" evidence="12">
    <location>
        <begin position="51"/>
        <end position="219"/>
    </location>
</feature>
<evidence type="ECO:0000256" key="8">
    <source>
        <dbReference type="ARBA" id="ARBA00023204"/>
    </source>
</evidence>
<reference evidence="13 14" key="1">
    <citation type="submission" date="2018-04" db="EMBL/GenBank/DDBJ databases">
        <title>Genomic Encyclopedia of Type Strains, Phase IV (KMG-IV): sequencing the most valuable type-strain genomes for metagenomic binning, comparative biology and taxonomic classification.</title>
        <authorList>
            <person name="Goeker M."/>
        </authorList>
    </citation>
    <scope>NUCLEOTIDE SEQUENCE [LARGE SCALE GENOMIC DNA]</scope>
    <source>
        <strain evidence="13 14">DSM 10065</strain>
    </source>
</reference>
<evidence type="ECO:0000256" key="1">
    <source>
        <dbReference type="ARBA" id="ARBA00001400"/>
    </source>
</evidence>
<dbReference type="InterPro" id="IPR005122">
    <property type="entry name" value="Uracil-DNA_glycosylase-like"/>
</dbReference>
<evidence type="ECO:0000256" key="10">
    <source>
        <dbReference type="PROSITE-ProRule" id="PRU10072"/>
    </source>
</evidence>
<dbReference type="NCBIfam" id="NF003589">
    <property type="entry name" value="PRK05254.1-2"/>
    <property type="match status" value="1"/>
</dbReference>
<dbReference type="InterPro" id="IPR018085">
    <property type="entry name" value="Ura-DNA_Glyclase_AS"/>
</dbReference>
<evidence type="ECO:0000256" key="9">
    <source>
        <dbReference type="HAMAP-Rule" id="MF_00148"/>
    </source>
</evidence>
<evidence type="ECO:0000256" key="11">
    <source>
        <dbReference type="RuleBase" id="RU003780"/>
    </source>
</evidence>
<accession>A0A2U1CSE2</accession>
<evidence type="ECO:0000256" key="4">
    <source>
        <dbReference type="ARBA" id="ARBA00012030"/>
    </source>
</evidence>
<dbReference type="SUPFAM" id="SSF52141">
    <property type="entry name" value="Uracil-DNA glycosylase-like"/>
    <property type="match status" value="1"/>
</dbReference>
<dbReference type="InterPro" id="IPR036895">
    <property type="entry name" value="Uracil-DNA_glycosylase-like_sf"/>
</dbReference>
<dbReference type="SMART" id="SM00986">
    <property type="entry name" value="UDG"/>
    <property type="match status" value="1"/>
</dbReference>
<comment type="subcellular location">
    <subcellularLocation>
        <location evidence="9">Cytoplasm</location>
    </subcellularLocation>
</comment>
<dbReference type="Proteomes" id="UP000246145">
    <property type="component" value="Unassembled WGS sequence"/>
</dbReference>
<dbReference type="NCBIfam" id="NF003592">
    <property type="entry name" value="PRK05254.1-5"/>
    <property type="match status" value="1"/>
</dbReference>
<dbReference type="GO" id="GO:0097510">
    <property type="term" value="P:base-excision repair, AP site formation via deaminated base removal"/>
    <property type="evidence" value="ECO:0007669"/>
    <property type="project" value="TreeGrafter"/>
</dbReference>
<comment type="function">
    <text evidence="2 9 11">Excises uracil residues from the DNA which can arise as a result of misincorporation of dUMP residues by DNA polymerase or due to deamination of cytosine.</text>
</comment>
<dbReference type="SMART" id="SM00987">
    <property type="entry name" value="UreE_C"/>
    <property type="match status" value="1"/>
</dbReference>
<dbReference type="PROSITE" id="PS00130">
    <property type="entry name" value="U_DNA_GLYCOSYLASE"/>
    <property type="match status" value="1"/>
</dbReference>
<evidence type="ECO:0000256" key="5">
    <source>
        <dbReference type="ARBA" id="ARBA00018429"/>
    </source>
</evidence>
<dbReference type="Gene3D" id="3.40.470.10">
    <property type="entry name" value="Uracil-DNA glycosylase-like domain"/>
    <property type="match status" value="1"/>
</dbReference>
<keyword evidence="9" id="KW-0963">Cytoplasm</keyword>
<dbReference type="AlphaFoldDB" id="A0A2U1CSE2"/>
<keyword evidence="8 9" id="KW-0234">DNA repair</keyword>
<dbReference type="NCBIfam" id="NF003588">
    <property type="entry name" value="PRK05254.1-1"/>
    <property type="match status" value="1"/>
</dbReference>
<dbReference type="EC" id="3.2.2.27" evidence="4 9"/>
<dbReference type="HAMAP" id="MF_00148">
    <property type="entry name" value="UDG"/>
    <property type="match status" value="1"/>
</dbReference>
<dbReference type="Pfam" id="PF03167">
    <property type="entry name" value="UDG"/>
    <property type="match status" value="1"/>
</dbReference>
<comment type="caution">
    <text evidence="13">The sequence shown here is derived from an EMBL/GenBank/DDBJ whole genome shotgun (WGS) entry which is preliminary data.</text>
</comment>
<dbReference type="NCBIfam" id="NF003591">
    <property type="entry name" value="PRK05254.1-4"/>
    <property type="match status" value="1"/>
</dbReference>
<dbReference type="PANTHER" id="PTHR11264">
    <property type="entry name" value="URACIL-DNA GLYCOSYLASE"/>
    <property type="match status" value="1"/>
</dbReference>
<evidence type="ECO:0000256" key="3">
    <source>
        <dbReference type="ARBA" id="ARBA00008184"/>
    </source>
</evidence>
<keyword evidence="14" id="KW-1185">Reference proteome</keyword>
<dbReference type="STRING" id="1231391.GCA_000308195_03054"/>
<keyword evidence="6 9" id="KW-0227">DNA damage</keyword>
<dbReference type="GO" id="GO:0005737">
    <property type="term" value="C:cytoplasm"/>
    <property type="evidence" value="ECO:0007669"/>
    <property type="project" value="UniProtKB-SubCell"/>
</dbReference>
<evidence type="ECO:0000256" key="7">
    <source>
        <dbReference type="ARBA" id="ARBA00022801"/>
    </source>
</evidence>
<dbReference type="InterPro" id="IPR002043">
    <property type="entry name" value="UDG_fam1"/>
</dbReference>
<sequence>MAHVEALSPAWRSAFKAEHVQRTLHDLDRFLQDRLDADVQIFPASPFRALHEVEPQDVKVVLLGQDPYHGPGQAQGLAFSVPDDCRTPPSLRNMFTELKREYDDQFQPQRNSLVRWATQGVLLLNTALTVEAHQAGSHSRCGWTIVTDAILARVLQEDQPKVFMLWGSHAQAREALLNEHTPRGPVHVLRANHPSPLSALRPPRPFIGCGHFAMANRWLEAEGAGGIDWLSNDEPPLRSASAK</sequence>
<evidence type="ECO:0000259" key="12">
    <source>
        <dbReference type="SMART" id="SM00986"/>
    </source>
</evidence>
<protein>
    <recommendedName>
        <fullName evidence="5 9">Uracil-DNA glycosylase</fullName>
        <shortName evidence="9">UDG</shortName>
        <ecNumber evidence="4 9">3.2.2.27</ecNumber>
    </recommendedName>
</protein>
<evidence type="ECO:0000313" key="13">
    <source>
        <dbReference type="EMBL" id="PVY68816.1"/>
    </source>
</evidence>
<gene>
    <name evidence="9" type="primary">ung</name>
    <name evidence="13" type="ORF">C7440_1227</name>
</gene>
<feature type="active site" description="Proton acceptor" evidence="9 10">
    <location>
        <position position="66"/>
    </location>
</feature>
<organism evidence="13 14">
    <name type="scientific">Pusillimonas noertemannii</name>
    <dbReference type="NCBI Taxonomy" id="305977"/>
    <lineage>
        <taxon>Bacteria</taxon>
        <taxon>Pseudomonadati</taxon>
        <taxon>Pseudomonadota</taxon>
        <taxon>Betaproteobacteria</taxon>
        <taxon>Burkholderiales</taxon>
        <taxon>Alcaligenaceae</taxon>
        <taxon>Pusillimonas</taxon>
    </lineage>
</organism>
<dbReference type="NCBIfam" id="TIGR00628">
    <property type="entry name" value="ung"/>
    <property type="match status" value="1"/>
</dbReference>
<keyword evidence="7 9" id="KW-0378">Hydrolase</keyword>
<evidence type="ECO:0000256" key="2">
    <source>
        <dbReference type="ARBA" id="ARBA00002631"/>
    </source>
</evidence>
<dbReference type="PANTHER" id="PTHR11264:SF0">
    <property type="entry name" value="URACIL-DNA GLYCOSYLASE"/>
    <property type="match status" value="1"/>
</dbReference>
<dbReference type="GO" id="GO:0004844">
    <property type="term" value="F:uracil DNA N-glycosylase activity"/>
    <property type="evidence" value="ECO:0007669"/>
    <property type="project" value="UniProtKB-UniRule"/>
</dbReference>
<dbReference type="EMBL" id="QEKO01000001">
    <property type="protein sequence ID" value="PVY68816.1"/>
    <property type="molecule type" value="Genomic_DNA"/>
</dbReference>
<evidence type="ECO:0000313" key="14">
    <source>
        <dbReference type="Proteomes" id="UP000246145"/>
    </source>
</evidence>
<comment type="catalytic activity">
    <reaction evidence="1 9 11">
        <text>Hydrolyzes single-stranded DNA or mismatched double-stranded DNA and polynucleotides, releasing free uracil.</text>
        <dbReference type="EC" id="3.2.2.27"/>
    </reaction>
</comment>